<protein>
    <submittedName>
        <fullName evidence="6">EI24 domain-containing protein</fullName>
    </submittedName>
</protein>
<evidence type="ECO:0000256" key="1">
    <source>
        <dbReference type="ARBA" id="ARBA00004141"/>
    </source>
</evidence>
<dbReference type="AlphaFoldDB" id="A0A5R8Y1C8"/>
<keyword evidence="4 5" id="KW-0472">Membrane</keyword>
<dbReference type="Proteomes" id="UP000308901">
    <property type="component" value="Unassembled WGS sequence"/>
</dbReference>
<keyword evidence="2 5" id="KW-0812">Transmembrane</keyword>
<accession>A0A5R8Y1C8</accession>
<evidence type="ECO:0000256" key="2">
    <source>
        <dbReference type="ARBA" id="ARBA00022692"/>
    </source>
</evidence>
<sequence length="275" mass="31948">MKRDLLEGEVIGLSIKDFFTKDMLKIAILPLLFTLIIMLIFFYTAAGYGFDSLEIYVQQVQSGQEVTVDEQAPFYFIWMTSIIAFLFKYSITSWLVGFLIYTVGTIFVMMFSVFLTVIIIGFLTPMILKVLHKRHYSHLQTNGFGSLLTPLWIALKSGFIMVLLFILFIPLYFIPLVNIIAINFPVYYFFHKLLNFDVASTILSEDEYKAIHKKKAFAFRLRTAFLYFLSLIPSLMLFSAVFFIIYLGHSYFIQLEKLRSYDLDNNIDNDTKLIG</sequence>
<dbReference type="OrthoDB" id="5333350at2"/>
<keyword evidence="3 5" id="KW-1133">Transmembrane helix</keyword>
<proteinExistence type="predicted"/>
<evidence type="ECO:0000313" key="7">
    <source>
        <dbReference type="Proteomes" id="UP000308901"/>
    </source>
</evidence>
<feature type="transmembrane region" description="Helical" evidence="5">
    <location>
        <begin position="72"/>
        <end position="92"/>
    </location>
</feature>
<gene>
    <name evidence="6" type="ORF">FDK22_10970</name>
</gene>
<comment type="caution">
    <text evidence="6">The sequence shown here is derived from an EMBL/GenBank/DDBJ whole genome shotgun (WGS) entry which is preliminary data.</text>
</comment>
<comment type="subcellular location">
    <subcellularLocation>
        <location evidence="1">Membrane</location>
        <topology evidence="1">Multi-pass membrane protein</topology>
    </subcellularLocation>
</comment>
<keyword evidence="7" id="KW-1185">Reference proteome</keyword>
<dbReference type="RefSeq" id="WP_138153002.1">
    <property type="nucleotide sequence ID" value="NZ_VANU01000004.1"/>
</dbReference>
<evidence type="ECO:0000256" key="5">
    <source>
        <dbReference type="SAM" id="Phobius"/>
    </source>
</evidence>
<reference evidence="6 7" key="1">
    <citation type="submission" date="2019-05" db="EMBL/GenBank/DDBJ databases">
        <title>Arcobacter sp. nov., isolated from sea sediment.</title>
        <authorList>
            <person name="Kim W."/>
        </authorList>
    </citation>
    <scope>NUCLEOTIDE SEQUENCE [LARGE SCALE GENOMIC DNA]</scope>
    <source>
        <strain evidence="6 7">CAU 1517</strain>
    </source>
</reference>
<feature type="transmembrane region" description="Helical" evidence="5">
    <location>
        <begin position="98"/>
        <end position="123"/>
    </location>
</feature>
<name>A0A5R8Y1C8_9BACT</name>
<organism evidence="6 7">
    <name type="scientific">Arcobacter arenosus</name>
    <dbReference type="NCBI Taxonomy" id="2576037"/>
    <lineage>
        <taxon>Bacteria</taxon>
        <taxon>Pseudomonadati</taxon>
        <taxon>Campylobacterota</taxon>
        <taxon>Epsilonproteobacteria</taxon>
        <taxon>Campylobacterales</taxon>
        <taxon>Arcobacteraceae</taxon>
        <taxon>Arcobacter</taxon>
    </lineage>
</organism>
<evidence type="ECO:0000256" key="4">
    <source>
        <dbReference type="ARBA" id="ARBA00023136"/>
    </source>
</evidence>
<dbReference type="InterPro" id="IPR059112">
    <property type="entry name" value="CysZ/EI24"/>
</dbReference>
<feature type="transmembrane region" description="Helical" evidence="5">
    <location>
        <begin position="224"/>
        <end position="247"/>
    </location>
</feature>
<evidence type="ECO:0000256" key="3">
    <source>
        <dbReference type="ARBA" id="ARBA00022989"/>
    </source>
</evidence>
<feature type="transmembrane region" description="Helical" evidence="5">
    <location>
        <begin position="26"/>
        <end position="51"/>
    </location>
</feature>
<dbReference type="Pfam" id="PF07264">
    <property type="entry name" value="EI24"/>
    <property type="match status" value="1"/>
</dbReference>
<evidence type="ECO:0000313" key="6">
    <source>
        <dbReference type="EMBL" id="TLP37822.1"/>
    </source>
</evidence>
<dbReference type="EMBL" id="VANU01000004">
    <property type="protein sequence ID" value="TLP37822.1"/>
    <property type="molecule type" value="Genomic_DNA"/>
</dbReference>